<evidence type="ECO:0000313" key="2">
    <source>
        <dbReference type="Proteomes" id="UP000789706"/>
    </source>
</evidence>
<dbReference type="OrthoDB" id="3264871at2759"/>
<proteinExistence type="predicted"/>
<protein>
    <submittedName>
        <fullName evidence="1">2918_t:CDS:1</fullName>
    </submittedName>
</protein>
<name>A0A9N9C380_9GLOM</name>
<dbReference type="Gene3D" id="3.60.10.10">
    <property type="entry name" value="Endonuclease/exonuclease/phosphatase"/>
    <property type="match status" value="1"/>
</dbReference>
<comment type="caution">
    <text evidence="1">The sequence shown here is derived from an EMBL/GenBank/DDBJ whole genome shotgun (WGS) entry which is preliminary data.</text>
</comment>
<reference evidence="1" key="1">
    <citation type="submission" date="2021-06" db="EMBL/GenBank/DDBJ databases">
        <authorList>
            <person name="Kallberg Y."/>
            <person name="Tangrot J."/>
            <person name="Rosling A."/>
        </authorList>
    </citation>
    <scope>NUCLEOTIDE SEQUENCE</scope>
    <source>
        <strain evidence="1">AZ414A</strain>
    </source>
</reference>
<organism evidence="1 2">
    <name type="scientific">Diversispora eburnea</name>
    <dbReference type="NCBI Taxonomy" id="1213867"/>
    <lineage>
        <taxon>Eukaryota</taxon>
        <taxon>Fungi</taxon>
        <taxon>Fungi incertae sedis</taxon>
        <taxon>Mucoromycota</taxon>
        <taxon>Glomeromycotina</taxon>
        <taxon>Glomeromycetes</taxon>
        <taxon>Diversisporales</taxon>
        <taxon>Diversisporaceae</taxon>
        <taxon>Diversispora</taxon>
    </lineage>
</organism>
<dbReference type="EMBL" id="CAJVPK010001507">
    <property type="protein sequence ID" value="CAG8589193.1"/>
    <property type="molecule type" value="Genomic_DNA"/>
</dbReference>
<dbReference type="SUPFAM" id="SSF56219">
    <property type="entry name" value="DNase I-like"/>
    <property type="match status" value="1"/>
</dbReference>
<gene>
    <name evidence="1" type="ORF">DEBURN_LOCUS8967</name>
</gene>
<keyword evidence="2" id="KW-1185">Reference proteome</keyword>
<evidence type="ECO:0000313" key="1">
    <source>
        <dbReference type="EMBL" id="CAG8589193.1"/>
    </source>
</evidence>
<accession>A0A9N9C380</accession>
<dbReference type="Proteomes" id="UP000789706">
    <property type="component" value="Unassembled WGS sequence"/>
</dbReference>
<dbReference type="AlphaFoldDB" id="A0A9N9C380"/>
<dbReference type="InterPro" id="IPR036691">
    <property type="entry name" value="Endo/exonu/phosph_ase_sf"/>
</dbReference>
<sequence length="102" mass="12088">MEDFNAVLSPSIDRNNNSQLQISETEIFLFLTSRELIDCYRTLYPESSNFIWQRDNSSAESYIDTIWMSEKWGEKIKSCYIDNLNLITESDHKLVELKIKRN</sequence>